<gene>
    <name evidence="1" type="ORF">OXYTRIMIC_546</name>
</gene>
<evidence type="ECO:0000313" key="2">
    <source>
        <dbReference type="Proteomes" id="UP000053232"/>
    </source>
</evidence>
<proteinExistence type="predicted"/>
<keyword evidence="2" id="KW-1185">Reference proteome</keyword>
<reference evidence="2" key="1">
    <citation type="journal article" date="2014" name="Cell">
        <title>The Architecture of a Scrambled Genome Reveals Massive Levels of Genomic Rearrangement during Development.</title>
        <authorList>
            <person name="Chen X."/>
            <person name="Bracht J.R."/>
            <person name="Goldman A.D."/>
            <person name="Dolzhenko E."/>
            <person name="Clay D.M."/>
            <person name="Swart E.C."/>
            <person name="Perlman D.H."/>
            <person name="Doak T.G."/>
            <person name="Stuart A."/>
            <person name="Amemiya C.T."/>
            <person name="Sebra R.P."/>
            <person name="Landweber L.F."/>
        </authorList>
    </citation>
    <scope>NUCLEOTIDE SEQUENCE [LARGE SCALE GENOMIC DNA]</scope>
    <source>
        <strain evidence="2">JRB310</strain>
    </source>
</reference>
<sequence>MFGYESDSKYFTEKSFFKLYVKKENIEKAELCQAKVQVAYHYEDQKIIQYELDLENKKYLSQEQCEEILRKIMKMQRKVSQSIKEYNEIETTIQQLNEDRSIEDFMLQFIVPEK</sequence>
<dbReference type="Proteomes" id="UP000053232">
    <property type="component" value="Unassembled WGS sequence"/>
</dbReference>
<name>A0A073HZT6_9SPIT</name>
<protein>
    <submittedName>
        <fullName evidence="1">Uncharacterized protein</fullName>
    </submittedName>
</protein>
<dbReference type="EMBL" id="ARYC01004529">
    <property type="protein sequence ID" value="KEJ82775.1"/>
    <property type="molecule type" value="Genomic_DNA"/>
</dbReference>
<dbReference type="AlphaFoldDB" id="A0A073HZT6"/>
<comment type="caution">
    <text evidence="1">The sequence shown here is derived from an EMBL/GenBank/DDBJ whole genome shotgun (WGS) entry which is preliminary data.</text>
</comment>
<accession>A0A073HZT6</accession>
<organism evidence="1 2">
    <name type="scientific">Oxytricha trifallax</name>
    <dbReference type="NCBI Taxonomy" id="1172189"/>
    <lineage>
        <taxon>Eukaryota</taxon>
        <taxon>Sar</taxon>
        <taxon>Alveolata</taxon>
        <taxon>Ciliophora</taxon>
        <taxon>Intramacronucleata</taxon>
        <taxon>Spirotrichea</taxon>
        <taxon>Stichotrichia</taxon>
        <taxon>Sporadotrichida</taxon>
        <taxon>Oxytrichidae</taxon>
        <taxon>Oxytrichinae</taxon>
        <taxon>Oxytricha</taxon>
    </lineage>
</organism>
<evidence type="ECO:0000313" key="1">
    <source>
        <dbReference type="EMBL" id="KEJ82775.1"/>
    </source>
</evidence>